<comment type="caution">
    <text evidence="2">The sequence shown here is derived from an EMBL/GenBank/DDBJ whole genome shotgun (WGS) entry which is preliminary data.</text>
</comment>
<evidence type="ECO:0000313" key="3">
    <source>
        <dbReference type="Proteomes" id="UP001519288"/>
    </source>
</evidence>
<gene>
    <name evidence="2" type="ORF">J2Z69_003880</name>
</gene>
<accession>A0ABS4JQ66</accession>
<keyword evidence="3" id="KW-1185">Reference proteome</keyword>
<dbReference type="EMBL" id="JAGGLD010000012">
    <property type="protein sequence ID" value="MBP2002769.1"/>
    <property type="molecule type" value="Genomic_DNA"/>
</dbReference>
<dbReference type="SUPFAM" id="SSF55729">
    <property type="entry name" value="Acyl-CoA N-acyltransferases (Nat)"/>
    <property type="match status" value="1"/>
</dbReference>
<reference evidence="2 3" key="1">
    <citation type="submission" date="2021-03" db="EMBL/GenBank/DDBJ databases">
        <title>Genomic Encyclopedia of Type Strains, Phase IV (KMG-IV): sequencing the most valuable type-strain genomes for metagenomic binning, comparative biology and taxonomic classification.</title>
        <authorList>
            <person name="Goeker M."/>
        </authorList>
    </citation>
    <scope>NUCLEOTIDE SEQUENCE [LARGE SCALE GENOMIC DNA]</scope>
    <source>
        <strain evidence="2 3">DSM 26806</strain>
    </source>
</reference>
<dbReference type="Proteomes" id="UP001519288">
    <property type="component" value="Unassembled WGS sequence"/>
</dbReference>
<organism evidence="2 3">
    <name type="scientific">Paenibacillus shirakamiensis</name>
    <dbReference type="NCBI Taxonomy" id="1265935"/>
    <lineage>
        <taxon>Bacteria</taxon>
        <taxon>Bacillati</taxon>
        <taxon>Bacillota</taxon>
        <taxon>Bacilli</taxon>
        <taxon>Bacillales</taxon>
        <taxon>Paenibacillaceae</taxon>
        <taxon>Paenibacillus</taxon>
    </lineage>
</organism>
<dbReference type="PROSITE" id="PS51186">
    <property type="entry name" value="GNAT"/>
    <property type="match status" value="1"/>
</dbReference>
<name>A0ABS4JQ66_9BACL</name>
<proteinExistence type="predicted"/>
<feature type="domain" description="N-acetyltransferase" evidence="1">
    <location>
        <begin position="9"/>
        <end position="162"/>
    </location>
</feature>
<dbReference type="Pfam" id="PF00583">
    <property type="entry name" value="Acetyltransf_1"/>
    <property type="match status" value="1"/>
</dbReference>
<dbReference type="InterPro" id="IPR000182">
    <property type="entry name" value="GNAT_dom"/>
</dbReference>
<evidence type="ECO:0000259" key="1">
    <source>
        <dbReference type="PROSITE" id="PS51186"/>
    </source>
</evidence>
<protein>
    <submittedName>
        <fullName evidence="2">RimJ/RimL family protein N-acetyltransferase</fullName>
    </submittedName>
</protein>
<dbReference type="InterPro" id="IPR016181">
    <property type="entry name" value="Acyl_CoA_acyltransferase"/>
</dbReference>
<evidence type="ECO:0000313" key="2">
    <source>
        <dbReference type="EMBL" id="MBP2002769.1"/>
    </source>
</evidence>
<sequence length="162" mass="18679">MTSPSTSEFIVEPMTALQAKEICGWIYEPPYDIYGWLPWEEMQALDIEFGDPDIRMKQYISILSTEGELCGFSQIFPLQGVLRLGLGMKPDWCGRGMGKNFVQTVTQEARRRNPHAEIDLEVSTWNERAIRVYEKAGFQITDSYELRTAEGLKSFYCMVYQP</sequence>
<dbReference type="Gene3D" id="3.40.630.30">
    <property type="match status" value="1"/>
</dbReference>